<reference evidence="1" key="1">
    <citation type="submission" date="2023-07" db="EMBL/GenBank/DDBJ databases">
        <title>Sorghum-associated microbial communities from plants grown in Nebraska, USA.</title>
        <authorList>
            <person name="Schachtman D."/>
        </authorList>
    </citation>
    <scope>NUCLEOTIDE SEQUENCE</scope>
    <source>
        <strain evidence="1">2697</strain>
    </source>
</reference>
<protein>
    <submittedName>
        <fullName evidence="1">Uncharacterized protein</fullName>
    </submittedName>
</protein>
<dbReference type="Proteomes" id="UP001246858">
    <property type="component" value="Unassembled WGS sequence"/>
</dbReference>
<name>A0ACC6KTV5_9SPHI</name>
<sequence>MNTYSKILLLLMTIGLCLSACKIDDIKPMNALTEENVISNEATAQSVLNNVYAKTRGLYTSISGYMTEYLGDGLVILTQQYGSQNMDINDVRFGDAFIGGYFQEQYQLINQANWLITLLEQGKAAGLGEQRKNEMIAEAKCLRAISHFYLLRFYGQFYDLNSSYGIVIRTKPAQGIDNQARNSVKAAYDAIVADLEFAAAHGPKAVAHRLAGQTTARAFLAKVYLYMGNYGAAASQSLLVINNTDGYALESQYADIFKNRFDSKETFYSPFTDGLNERVGPVNQIRNSNFSASLQQLADAAVAGPGSLSGAGSGYDPRFSYVYAAGTKGPNNNGKHPFQVNNPGNGIPYGNTIYPLRMAEIYLIFAEAKARLSATVDADAVTRVNEIRKRAGTILAPIAPADKKALLLAIYQEKLMELAGENGEHWFDIVRYDRLGDIPAGTVKASISNLNKLIMPIPVAAMGGNKLLVQNPGYLEQ</sequence>
<evidence type="ECO:0000313" key="2">
    <source>
        <dbReference type="Proteomes" id="UP001246858"/>
    </source>
</evidence>
<evidence type="ECO:0000313" key="1">
    <source>
        <dbReference type="EMBL" id="MDR6782652.1"/>
    </source>
</evidence>
<accession>A0ACC6KTV5</accession>
<proteinExistence type="predicted"/>
<gene>
    <name evidence="1" type="ORF">J2X78_001204</name>
</gene>
<comment type="caution">
    <text evidence="1">The sequence shown here is derived from an EMBL/GenBank/DDBJ whole genome shotgun (WGS) entry which is preliminary data.</text>
</comment>
<organism evidence="1 2">
    <name type="scientific">Pedobacter africanus</name>
    <dbReference type="NCBI Taxonomy" id="151894"/>
    <lineage>
        <taxon>Bacteria</taxon>
        <taxon>Pseudomonadati</taxon>
        <taxon>Bacteroidota</taxon>
        <taxon>Sphingobacteriia</taxon>
        <taxon>Sphingobacteriales</taxon>
        <taxon>Sphingobacteriaceae</taxon>
        <taxon>Pedobacter</taxon>
    </lineage>
</organism>
<dbReference type="EMBL" id="JAVDTF010000001">
    <property type="protein sequence ID" value="MDR6782652.1"/>
    <property type="molecule type" value="Genomic_DNA"/>
</dbReference>
<keyword evidence="2" id="KW-1185">Reference proteome</keyword>